<evidence type="ECO:0000313" key="3">
    <source>
        <dbReference type="Proteomes" id="UP001555342"/>
    </source>
</evidence>
<dbReference type="InterPro" id="IPR029111">
    <property type="entry name" value="Ntox30"/>
</dbReference>
<accession>A0ABV3NP69</accession>
<sequence>MAEKHMGIRESQYVVLNTAPDVCVVGIVPVPFDSYQDLSHQKSYVSNVRARGKPILTVGSVIAGTQGNAGKGVSSGTSLSNGDCEILTGVPHIKCKGKPVARHGSLVMMNNGNTIGTLYTQVNPPNGPIPVAKEISFLKKLAEQEVERQRLQMEAMQQMPDLYEGMGKNFVNNLFEMGRQLGGGGIKNGSMEFEERIAILKLMGADPSLMEKANELNQATIEKIDASPPLLEMENETQERGAKLENALEWAFLIKGLAGGGLKYLKWLRGRRGVGGVKVVVGLGARLEASGVIRNSDGNILVEIFKNAKVRKLTPPDGYLGAYGYEYKWAAPGGGTMTVRIHGKDPSAPPGSNASRGWVVRIFDGKKSMDSNGVYHPPGIFNESSPHYDQSLINDVHIPISEPISFPGVE</sequence>
<name>A0ABV3NP69_9ENTR</name>
<dbReference type="EMBL" id="JBFMVT010000002">
    <property type="protein sequence ID" value="MEW7311333.1"/>
    <property type="molecule type" value="Genomic_DNA"/>
</dbReference>
<dbReference type="Proteomes" id="UP001555342">
    <property type="component" value="Unassembled WGS sequence"/>
</dbReference>
<evidence type="ECO:0000313" key="2">
    <source>
        <dbReference type="EMBL" id="MEW7311333.1"/>
    </source>
</evidence>
<feature type="domain" description="Bacterial toxin 30" evidence="1">
    <location>
        <begin position="300"/>
        <end position="400"/>
    </location>
</feature>
<keyword evidence="3" id="KW-1185">Reference proteome</keyword>
<gene>
    <name evidence="2" type="ORF">AB1E22_01135</name>
</gene>
<protein>
    <submittedName>
        <fullName evidence="2">Polymorphic toxin type 30 domain-containing protein</fullName>
    </submittedName>
</protein>
<evidence type="ECO:0000259" key="1">
    <source>
        <dbReference type="Pfam" id="PF15532"/>
    </source>
</evidence>
<organism evidence="2 3">
    <name type="scientific">Buttiauxella gaviniae</name>
    <dbReference type="NCBI Taxonomy" id="82990"/>
    <lineage>
        <taxon>Bacteria</taxon>
        <taxon>Pseudomonadati</taxon>
        <taxon>Pseudomonadota</taxon>
        <taxon>Gammaproteobacteria</taxon>
        <taxon>Enterobacterales</taxon>
        <taxon>Enterobacteriaceae</taxon>
        <taxon>Buttiauxella</taxon>
    </lineage>
</organism>
<proteinExistence type="predicted"/>
<reference evidence="2 3" key="1">
    <citation type="submission" date="2024-07" db="EMBL/GenBank/DDBJ databases">
        <authorList>
            <person name="Wang L."/>
        </authorList>
    </citation>
    <scope>NUCLEOTIDE SEQUENCE [LARGE SCALE GENOMIC DNA]</scope>
    <source>
        <strain evidence="2 3">WL359</strain>
    </source>
</reference>
<dbReference type="Pfam" id="PF15532">
    <property type="entry name" value="Ntox30"/>
    <property type="match status" value="1"/>
</dbReference>
<dbReference type="Pfam" id="PF13665">
    <property type="entry name" value="Tox-PAAR-like"/>
    <property type="match status" value="1"/>
</dbReference>
<comment type="caution">
    <text evidence="2">The sequence shown here is derived from an EMBL/GenBank/DDBJ whole genome shotgun (WGS) entry which is preliminary data.</text>
</comment>
<dbReference type="RefSeq" id="WP_367593687.1">
    <property type="nucleotide sequence ID" value="NZ_JBFMVT010000002.1"/>
</dbReference>